<organism evidence="2 3">
    <name type="scientific">Planococcus halotolerans</name>
    <dbReference type="NCBI Taxonomy" id="2233542"/>
    <lineage>
        <taxon>Bacteria</taxon>
        <taxon>Bacillati</taxon>
        <taxon>Bacillota</taxon>
        <taxon>Bacilli</taxon>
        <taxon>Bacillales</taxon>
        <taxon>Caryophanaceae</taxon>
        <taxon>Planococcus</taxon>
    </lineage>
</organism>
<dbReference type="Proteomes" id="UP000251002">
    <property type="component" value="Unassembled WGS sequence"/>
</dbReference>
<feature type="domain" description="N-acetyltransferase" evidence="1">
    <location>
        <begin position="4"/>
        <end position="143"/>
    </location>
</feature>
<reference evidence="2 3" key="1">
    <citation type="submission" date="2018-06" db="EMBL/GenBank/DDBJ databases">
        <title>The draft genome sequences of strains SCU63 and S1.</title>
        <authorList>
            <person name="Gan L."/>
        </authorList>
    </citation>
    <scope>NUCLEOTIDE SEQUENCE [LARGE SCALE GENOMIC DNA]</scope>
    <source>
        <strain evidence="2 3">SCU63</strain>
    </source>
</reference>
<dbReference type="GO" id="GO:0004343">
    <property type="term" value="F:glucosamine 6-phosphate N-acetyltransferase activity"/>
    <property type="evidence" value="ECO:0007669"/>
    <property type="project" value="TreeGrafter"/>
</dbReference>
<evidence type="ECO:0000259" key="1">
    <source>
        <dbReference type="PROSITE" id="PS51186"/>
    </source>
</evidence>
<keyword evidence="3" id="KW-1185">Reference proteome</keyword>
<protein>
    <submittedName>
        <fullName evidence="2">GNAT family N-acetyltransferase</fullName>
    </submittedName>
</protein>
<proteinExistence type="predicted"/>
<comment type="caution">
    <text evidence="2">The sequence shown here is derived from an EMBL/GenBank/DDBJ whole genome shotgun (WGS) entry which is preliminary data.</text>
</comment>
<dbReference type="InterPro" id="IPR016181">
    <property type="entry name" value="Acyl_CoA_acyltransferase"/>
</dbReference>
<evidence type="ECO:0000313" key="3">
    <source>
        <dbReference type="Proteomes" id="UP000251002"/>
    </source>
</evidence>
<dbReference type="PANTHER" id="PTHR13355:SF11">
    <property type="entry name" value="GLUCOSAMINE 6-PHOSPHATE N-ACETYLTRANSFERASE"/>
    <property type="match status" value="1"/>
</dbReference>
<dbReference type="PANTHER" id="PTHR13355">
    <property type="entry name" value="GLUCOSAMINE 6-PHOSPHATE N-ACETYLTRANSFERASE"/>
    <property type="match status" value="1"/>
</dbReference>
<dbReference type="InterPro" id="IPR000182">
    <property type="entry name" value="GNAT_dom"/>
</dbReference>
<accession>A0A365L274</accession>
<dbReference type="Pfam" id="PF13673">
    <property type="entry name" value="Acetyltransf_10"/>
    <property type="match status" value="1"/>
</dbReference>
<dbReference type="PROSITE" id="PS51186">
    <property type="entry name" value="GNAT"/>
    <property type="match status" value="1"/>
</dbReference>
<gene>
    <name evidence="2" type="ORF">DP120_07635</name>
</gene>
<dbReference type="SUPFAM" id="SSF55729">
    <property type="entry name" value="Acyl-CoA N-acyltransferases (Nat)"/>
    <property type="match status" value="1"/>
</dbReference>
<keyword evidence="2" id="KW-0808">Transferase</keyword>
<dbReference type="InterPro" id="IPR039143">
    <property type="entry name" value="GNPNAT1-like"/>
</dbReference>
<sequence length="144" mass="16518">MQKVKIAESELQKEQAFEIRRKVFVDEQQVPLHIEMDEYDDDATHFVGYNLQQPIAAGRIREIENGIGKVERVSVLPEFRGQHVGVLMMDAMEKHARSVGMSSLKLNSQSYAIPFYEKLNYTVTSPEFLDAGIPHRTMEKNLHA</sequence>
<name>A0A365L274_9BACL</name>
<dbReference type="AlphaFoldDB" id="A0A365L274"/>
<dbReference type="EMBL" id="QLZR01000002">
    <property type="protein sequence ID" value="RAZ79473.1"/>
    <property type="molecule type" value="Genomic_DNA"/>
</dbReference>
<dbReference type="Gene3D" id="3.40.630.30">
    <property type="match status" value="1"/>
</dbReference>
<evidence type="ECO:0000313" key="2">
    <source>
        <dbReference type="EMBL" id="RAZ79473.1"/>
    </source>
</evidence>
<dbReference type="CDD" id="cd04301">
    <property type="entry name" value="NAT_SF"/>
    <property type="match status" value="1"/>
</dbReference>
<dbReference type="RefSeq" id="WP_112223043.1">
    <property type="nucleotide sequence ID" value="NZ_CP196859.1"/>
</dbReference>